<organism evidence="2 3">
    <name type="scientific">Piloderma croceum (strain F 1598)</name>
    <dbReference type="NCBI Taxonomy" id="765440"/>
    <lineage>
        <taxon>Eukaryota</taxon>
        <taxon>Fungi</taxon>
        <taxon>Dikarya</taxon>
        <taxon>Basidiomycota</taxon>
        <taxon>Agaricomycotina</taxon>
        <taxon>Agaricomycetes</taxon>
        <taxon>Agaricomycetidae</taxon>
        <taxon>Atheliales</taxon>
        <taxon>Atheliaceae</taxon>
        <taxon>Piloderma</taxon>
    </lineage>
</organism>
<accession>A0A0C3BGF5</accession>
<keyword evidence="3" id="KW-1185">Reference proteome</keyword>
<gene>
    <name evidence="2" type="ORF">PILCRDRAFT_649814</name>
</gene>
<reference evidence="3" key="2">
    <citation type="submission" date="2015-01" db="EMBL/GenBank/DDBJ databases">
        <title>Evolutionary Origins and Diversification of the Mycorrhizal Mutualists.</title>
        <authorList>
            <consortium name="DOE Joint Genome Institute"/>
            <consortium name="Mycorrhizal Genomics Consortium"/>
            <person name="Kohler A."/>
            <person name="Kuo A."/>
            <person name="Nagy L.G."/>
            <person name="Floudas D."/>
            <person name="Copeland A."/>
            <person name="Barry K.W."/>
            <person name="Cichocki N."/>
            <person name="Veneault-Fourrey C."/>
            <person name="LaButti K."/>
            <person name="Lindquist E.A."/>
            <person name="Lipzen A."/>
            <person name="Lundell T."/>
            <person name="Morin E."/>
            <person name="Murat C."/>
            <person name="Riley R."/>
            <person name="Ohm R."/>
            <person name="Sun H."/>
            <person name="Tunlid A."/>
            <person name="Henrissat B."/>
            <person name="Grigoriev I.V."/>
            <person name="Hibbett D.S."/>
            <person name="Martin F."/>
        </authorList>
    </citation>
    <scope>NUCLEOTIDE SEQUENCE [LARGE SCALE GENOMIC DNA]</scope>
    <source>
        <strain evidence="3">F 1598</strain>
    </source>
</reference>
<sequence>MDSEIKADDLTYLINHIFLPQKLPQEDDSSTAGTQVLLRHVADSAHAFKDTLRQQNVDIGVVDRWDTLFKMLQSMEVLHQSVHIPLEDLRKSIDNMQMHGTLTFGLVLFSY</sequence>
<dbReference type="HOGENOM" id="CLU_2159372_0_0_1"/>
<reference evidence="2 3" key="1">
    <citation type="submission" date="2014-04" db="EMBL/GenBank/DDBJ databases">
        <authorList>
            <consortium name="DOE Joint Genome Institute"/>
            <person name="Kuo A."/>
            <person name="Tarkka M."/>
            <person name="Buscot F."/>
            <person name="Kohler A."/>
            <person name="Nagy L.G."/>
            <person name="Floudas D."/>
            <person name="Copeland A."/>
            <person name="Barry K.W."/>
            <person name="Cichocki N."/>
            <person name="Veneault-Fourrey C."/>
            <person name="LaButti K."/>
            <person name="Lindquist E.A."/>
            <person name="Lipzen A."/>
            <person name="Lundell T."/>
            <person name="Morin E."/>
            <person name="Murat C."/>
            <person name="Sun H."/>
            <person name="Tunlid A."/>
            <person name="Henrissat B."/>
            <person name="Grigoriev I.V."/>
            <person name="Hibbett D.S."/>
            <person name="Martin F."/>
            <person name="Nordberg H.P."/>
            <person name="Cantor M.N."/>
            <person name="Hua S.X."/>
        </authorList>
    </citation>
    <scope>NUCLEOTIDE SEQUENCE [LARGE SCALE GENOMIC DNA]</scope>
    <source>
        <strain evidence="2 3">F 1598</strain>
    </source>
</reference>
<name>A0A0C3BGF5_PILCF</name>
<dbReference type="OrthoDB" id="3030530at2759"/>
<dbReference type="Proteomes" id="UP000054166">
    <property type="component" value="Unassembled WGS sequence"/>
</dbReference>
<evidence type="ECO:0000313" key="3">
    <source>
        <dbReference type="Proteomes" id="UP000054166"/>
    </source>
</evidence>
<evidence type="ECO:0000313" key="2">
    <source>
        <dbReference type="EMBL" id="KIM76437.1"/>
    </source>
</evidence>
<dbReference type="Pfam" id="PF20255">
    <property type="entry name" value="DUF6606"/>
    <property type="match status" value="1"/>
</dbReference>
<dbReference type="InParanoid" id="A0A0C3BGF5"/>
<feature type="domain" description="DUF6606" evidence="1">
    <location>
        <begin position="13"/>
        <end position="104"/>
    </location>
</feature>
<dbReference type="AlphaFoldDB" id="A0A0C3BGF5"/>
<proteinExistence type="predicted"/>
<dbReference type="InterPro" id="IPR046541">
    <property type="entry name" value="DUF6606"/>
</dbReference>
<dbReference type="EMBL" id="KN833035">
    <property type="protein sequence ID" value="KIM76437.1"/>
    <property type="molecule type" value="Genomic_DNA"/>
</dbReference>
<protein>
    <recommendedName>
        <fullName evidence="1">DUF6606 domain-containing protein</fullName>
    </recommendedName>
</protein>
<evidence type="ECO:0000259" key="1">
    <source>
        <dbReference type="Pfam" id="PF20255"/>
    </source>
</evidence>